<dbReference type="AlphaFoldDB" id="X1SAZ3"/>
<protein>
    <recommendedName>
        <fullName evidence="2">Gingipain domain-containing protein</fullName>
    </recommendedName>
</protein>
<dbReference type="EMBL" id="BARW01014485">
    <property type="protein sequence ID" value="GAI76286.1"/>
    <property type="molecule type" value="Genomic_DNA"/>
</dbReference>
<evidence type="ECO:0000313" key="1">
    <source>
        <dbReference type="EMBL" id="GAI76286.1"/>
    </source>
</evidence>
<reference evidence="1" key="1">
    <citation type="journal article" date="2014" name="Front. Microbiol.">
        <title>High frequency of phylogenetically diverse reductive dehalogenase-homologous genes in deep subseafloor sedimentary metagenomes.</title>
        <authorList>
            <person name="Kawai M."/>
            <person name="Futagami T."/>
            <person name="Toyoda A."/>
            <person name="Takaki Y."/>
            <person name="Nishi S."/>
            <person name="Hori S."/>
            <person name="Arai W."/>
            <person name="Tsubouchi T."/>
            <person name="Morono Y."/>
            <person name="Uchiyama I."/>
            <person name="Ito T."/>
            <person name="Fujiyama A."/>
            <person name="Inagaki F."/>
            <person name="Takami H."/>
        </authorList>
    </citation>
    <scope>NUCLEOTIDE SEQUENCE</scope>
    <source>
        <strain evidence="1">Expedition CK06-06</strain>
    </source>
</reference>
<proteinExistence type="predicted"/>
<evidence type="ECO:0008006" key="2">
    <source>
        <dbReference type="Google" id="ProtNLM"/>
    </source>
</evidence>
<sequence length="74" mass="8461">MGSIKITFYANNSYNQSNLEEIYVIKNNSIPNITVFTPNSYDRFGIETINYDLLVDDPNLNSTWYSLNGGLNVF</sequence>
<gene>
    <name evidence="1" type="ORF">S12H4_25662</name>
</gene>
<comment type="caution">
    <text evidence="1">The sequence shown here is derived from an EMBL/GenBank/DDBJ whole genome shotgun (WGS) entry which is preliminary data.</text>
</comment>
<organism evidence="1">
    <name type="scientific">marine sediment metagenome</name>
    <dbReference type="NCBI Taxonomy" id="412755"/>
    <lineage>
        <taxon>unclassified sequences</taxon>
        <taxon>metagenomes</taxon>
        <taxon>ecological metagenomes</taxon>
    </lineage>
</organism>
<accession>X1SAZ3</accession>
<feature type="non-terminal residue" evidence="1">
    <location>
        <position position="74"/>
    </location>
</feature>
<name>X1SAZ3_9ZZZZ</name>